<protein>
    <submittedName>
        <fullName evidence="2">Uncharacterized protein</fullName>
    </submittedName>
</protein>
<feature type="region of interest" description="Disordered" evidence="1">
    <location>
        <begin position="1"/>
        <end position="101"/>
    </location>
</feature>
<dbReference type="AlphaFoldDB" id="A0A6A4GNT0"/>
<proteinExistence type="predicted"/>
<organism evidence="2 3">
    <name type="scientific">Gymnopus androsaceus JB14</name>
    <dbReference type="NCBI Taxonomy" id="1447944"/>
    <lineage>
        <taxon>Eukaryota</taxon>
        <taxon>Fungi</taxon>
        <taxon>Dikarya</taxon>
        <taxon>Basidiomycota</taxon>
        <taxon>Agaricomycotina</taxon>
        <taxon>Agaricomycetes</taxon>
        <taxon>Agaricomycetidae</taxon>
        <taxon>Agaricales</taxon>
        <taxon>Marasmiineae</taxon>
        <taxon>Omphalotaceae</taxon>
        <taxon>Gymnopus</taxon>
    </lineage>
</organism>
<evidence type="ECO:0000256" key="1">
    <source>
        <dbReference type="SAM" id="MobiDB-lite"/>
    </source>
</evidence>
<keyword evidence="3" id="KW-1185">Reference proteome</keyword>
<name>A0A6A4GNT0_9AGAR</name>
<dbReference type="Proteomes" id="UP000799118">
    <property type="component" value="Unassembled WGS sequence"/>
</dbReference>
<feature type="compositionally biased region" description="Pro residues" evidence="1">
    <location>
        <begin position="17"/>
        <end position="28"/>
    </location>
</feature>
<evidence type="ECO:0000313" key="2">
    <source>
        <dbReference type="EMBL" id="KAE9386875.1"/>
    </source>
</evidence>
<evidence type="ECO:0000313" key="3">
    <source>
        <dbReference type="Proteomes" id="UP000799118"/>
    </source>
</evidence>
<accession>A0A6A4GNT0</accession>
<feature type="compositionally biased region" description="Basic and acidic residues" evidence="1">
    <location>
        <begin position="44"/>
        <end position="59"/>
    </location>
</feature>
<dbReference type="EMBL" id="ML769842">
    <property type="protein sequence ID" value="KAE9386875.1"/>
    <property type="molecule type" value="Genomic_DNA"/>
</dbReference>
<reference evidence="2" key="1">
    <citation type="journal article" date="2019" name="Environ. Microbiol.">
        <title>Fungal ecological strategies reflected in gene transcription - a case study of two litter decomposers.</title>
        <authorList>
            <person name="Barbi F."/>
            <person name="Kohler A."/>
            <person name="Barry K."/>
            <person name="Baskaran P."/>
            <person name="Daum C."/>
            <person name="Fauchery L."/>
            <person name="Ihrmark K."/>
            <person name="Kuo A."/>
            <person name="LaButti K."/>
            <person name="Lipzen A."/>
            <person name="Morin E."/>
            <person name="Grigoriev I.V."/>
            <person name="Henrissat B."/>
            <person name="Lindahl B."/>
            <person name="Martin F."/>
        </authorList>
    </citation>
    <scope>NUCLEOTIDE SEQUENCE</scope>
    <source>
        <strain evidence="2">JB14</strain>
    </source>
</reference>
<sequence>MIRKRAKTVKYQFSPSRIPPPINPPPPARTSNTFDLPPQGIDVTRGREGMRDDRVEDIRNVGLRRTTEASVRPIDDPQDEGEAEQHRSGVPSTPTANGSPLLAIALNGTSPGALGSESWWANDQEAPKARIAPFSTLALLMPPTPTPIPAQPDYSE</sequence>
<gene>
    <name evidence="2" type="ORF">BT96DRAFT_948804</name>
</gene>